<dbReference type="InterPro" id="IPR003293">
    <property type="entry name" value="Nudix_hydrolase6-like"/>
</dbReference>
<protein>
    <recommendedName>
        <fullName evidence="14">Fucosyltransferase</fullName>
        <ecNumber evidence="14">2.4.1.-</ecNumber>
    </recommendedName>
</protein>
<evidence type="ECO:0000256" key="7">
    <source>
        <dbReference type="ARBA" id="ARBA00022692"/>
    </source>
</evidence>
<dbReference type="InterPro" id="IPR000086">
    <property type="entry name" value="NUDIX_hydrolase_dom"/>
</dbReference>
<gene>
    <name evidence="16" type="ORF">H0235_016707</name>
</gene>
<organism evidence="16 17">
    <name type="scientific">Vespula pensylvanica</name>
    <name type="common">Western yellow jacket</name>
    <name type="synonym">Wasp</name>
    <dbReference type="NCBI Taxonomy" id="30213"/>
    <lineage>
        <taxon>Eukaryota</taxon>
        <taxon>Metazoa</taxon>
        <taxon>Ecdysozoa</taxon>
        <taxon>Arthropoda</taxon>
        <taxon>Hexapoda</taxon>
        <taxon>Insecta</taxon>
        <taxon>Pterygota</taxon>
        <taxon>Neoptera</taxon>
        <taxon>Endopterygota</taxon>
        <taxon>Hymenoptera</taxon>
        <taxon>Apocrita</taxon>
        <taxon>Aculeata</taxon>
        <taxon>Vespoidea</taxon>
        <taxon>Vespidae</taxon>
        <taxon>Vespinae</taxon>
        <taxon>Vespula</taxon>
    </lineage>
</organism>
<dbReference type="AlphaFoldDB" id="A0A834N555"/>
<accession>A0A834N555</accession>
<evidence type="ECO:0000256" key="2">
    <source>
        <dbReference type="ARBA" id="ARBA00004922"/>
    </source>
</evidence>
<dbReference type="PANTHER" id="PTHR48438">
    <property type="entry name" value="ALPHA-(1,3)-FUCOSYLTRANSFERASE C-RELATED"/>
    <property type="match status" value="1"/>
</dbReference>
<proteinExistence type="inferred from homology"/>
<evidence type="ECO:0000256" key="5">
    <source>
        <dbReference type="ARBA" id="ARBA00022676"/>
    </source>
</evidence>
<dbReference type="GO" id="GO:0016787">
    <property type="term" value="F:hydrolase activity"/>
    <property type="evidence" value="ECO:0007669"/>
    <property type="project" value="UniProtKB-KW"/>
</dbReference>
<evidence type="ECO:0000256" key="3">
    <source>
        <dbReference type="ARBA" id="ARBA00005582"/>
    </source>
</evidence>
<dbReference type="FunFam" id="3.40.50.11660:FF:000002">
    <property type="entry name" value="Alpha-(1,3)-fucosyltransferase"/>
    <property type="match status" value="1"/>
</dbReference>
<dbReference type="SUPFAM" id="SSF55811">
    <property type="entry name" value="Nudix"/>
    <property type="match status" value="1"/>
</dbReference>
<dbReference type="InterPro" id="IPR020476">
    <property type="entry name" value="Nudix_hydrolase"/>
</dbReference>
<evidence type="ECO:0000256" key="13">
    <source>
        <dbReference type="ARBA" id="ARBA00023180"/>
    </source>
</evidence>
<comment type="subcellular location">
    <subcellularLocation>
        <location evidence="1 14">Golgi apparatus</location>
        <location evidence="1 14">Golgi stack membrane</location>
        <topology evidence="1 14">Single-pass type II membrane protein</topology>
    </subcellularLocation>
</comment>
<dbReference type="UniPathway" id="UPA00378"/>
<keyword evidence="11 14" id="KW-0333">Golgi apparatus</keyword>
<reference evidence="16" key="1">
    <citation type="journal article" date="2020" name="G3 (Bethesda)">
        <title>High-Quality Assemblies for Three Invasive Social Wasps from the &lt;i&gt;Vespula&lt;/i&gt; Genus.</title>
        <authorList>
            <person name="Harrop T.W.R."/>
            <person name="Guhlin J."/>
            <person name="McLaughlin G.M."/>
            <person name="Permina E."/>
            <person name="Stockwell P."/>
            <person name="Gilligan J."/>
            <person name="Le Lec M.F."/>
            <person name="Gruber M.A.M."/>
            <person name="Quinn O."/>
            <person name="Lovegrove M."/>
            <person name="Duncan E.J."/>
            <person name="Remnant E.J."/>
            <person name="Van Eeckhoven J."/>
            <person name="Graham B."/>
            <person name="Knapp R.A."/>
            <person name="Langford K.W."/>
            <person name="Kronenberg Z."/>
            <person name="Press M.O."/>
            <person name="Eacker S.M."/>
            <person name="Wilson-Rankin E.E."/>
            <person name="Purcell J."/>
            <person name="Lester P.J."/>
            <person name="Dearden P.K."/>
        </authorList>
    </citation>
    <scope>NUCLEOTIDE SEQUENCE</scope>
    <source>
        <strain evidence="16">Volc-1</strain>
    </source>
</reference>
<dbReference type="Gene3D" id="3.40.630.30">
    <property type="match status" value="1"/>
</dbReference>
<dbReference type="Gene3D" id="3.90.79.10">
    <property type="entry name" value="Nucleoside Triphosphate Pyrophosphohydrolase"/>
    <property type="match status" value="1"/>
</dbReference>
<sequence>MLSLNTKERNLLFPKELTIKLRKQSVSDKELTNMSILGNWLLSFEKSLPLIIQKKKKPYIILIWRHGPLLERRHIRRFTNTKYSPWENCSVNNCLLSYDSQDLNKADALLFHLHLTKSVKDLPIRTRWDQRWIFLTDESPMHTFLYKNQKLSDYNGLFNWSMSYRMDSDIPVPYGRTIPISSTRNLFNDLTYLRNSFIRSKTKLVAVMGSNCSGKNHRWEYIRSLKILLSEHFDIYGRCRGGNTTACPGHFDNDCTALNAYKFYLAFENSNCKEYLTEKVFWNGYEKFAVPIIMGPSRNDCERLLPLGSYLHVDDFTDPIELAHYLKYLDRNIDNYLKFHEWRRYYEILNEHGYFGSASRHYCRICEALHYNSRANKVYKDLDNFWGKEKFCNKCNKKYVANMSIKCFQGHNDIYNGVTIHSIEEPCPITVFSECLKASLETWSEQKKRTIWFRVHLSHSEWIPILIQKGFKFHHAREEYVMLYNWLNKDIVCNVPPYAHTNLGVGGFVFNEKTSEILVVKEKNSIGNQFWKLPGGYVEPGENIDEAVQREVLEETGVQTMFKCLVTFRHAHNITFNCSDMYMVAYLIPCTFNIIKCQREITECRWIKIDEYLQHPEVHETNRIFTKKMIEFLKNPIGITAEHGTHPITKKPILIHGLKNCLSGPSSGRLIMVKTPENPRFRNKSHSCKIRSKVVETRPKELSCECCLEQFRINQKQVGNVEKDQNSWE</sequence>
<keyword evidence="13" id="KW-0325">Glycoprotein</keyword>
<name>A0A834N555_VESPE</name>
<comment type="similarity">
    <text evidence="4 14">Belongs to the glycosyltransferase 10 family.</text>
</comment>
<evidence type="ECO:0000313" key="17">
    <source>
        <dbReference type="Proteomes" id="UP000600918"/>
    </source>
</evidence>
<dbReference type="Proteomes" id="UP000600918">
    <property type="component" value="Unassembled WGS sequence"/>
</dbReference>
<dbReference type="InterPro" id="IPR055270">
    <property type="entry name" value="Glyco_tran_10_C"/>
</dbReference>
<dbReference type="EMBL" id="JACSDY010000020">
    <property type="protein sequence ID" value="KAF7397170.1"/>
    <property type="molecule type" value="Genomic_DNA"/>
</dbReference>
<comment type="caution">
    <text evidence="16">The sequence shown here is derived from an EMBL/GenBank/DDBJ whole genome shotgun (WGS) entry which is preliminary data.</text>
</comment>
<dbReference type="InterPro" id="IPR015797">
    <property type="entry name" value="NUDIX_hydrolase-like_dom_sf"/>
</dbReference>
<dbReference type="PANTHER" id="PTHR48438:SF1">
    <property type="entry name" value="ALPHA-(1,3)-FUCOSYLTRANSFERASE C-RELATED"/>
    <property type="match status" value="1"/>
</dbReference>
<keyword evidence="12" id="KW-0472">Membrane</keyword>
<dbReference type="CDD" id="cd04670">
    <property type="entry name" value="NUDIX_ASFGF2_Nudt6"/>
    <property type="match status" value="1"/>
</dbReference>
<dbReference type="InterPro" id="IPR038577">
    <property type="entry name" value="GT10-like_C_sf"/>
</dbReference>
<keyword evidence="10" id="KW-1133">Transmembrane helix</keyword>
<dbReference type="Pfam" id="PF18290">
    <property type="entry name" value="Nudix_hydro"/>
    <property type="match status" value="1"/>
</dbReference>
<evidence type="ECO:0000256" key="12">
    <source>
        <dbReference type="ARBA" id="ARBA00023136"/>
    </source>
</evidence>
<evidence type="ECO:0000256" key="6">
    <source>
        <dbReference type="ARBA" id="ARBA00022679"/>
    </source>
</evidence>
<keyword evidence="7 14" id="KW-0812">Transmembrane</keyword>
<comment type="pathway">
    <text evidence="2">Protein modification; protein glycosylation.</text>
</comment>
<dbReference type="EC" id="2.4.1.-" evidence="14"/>
<dbReference type="Gene3D" id="3.40.50.11660">
    <property type="entry name" value="Glycosyl transferase family 10, C-terminal domain"/>
    <property type="match status" value="1"/>
</dbReference>
<keyword evidence="6 14" id="KW-0808">Transferase</keyword>
<keyword evidence="9" id="KW-0735">Signal-anchor</keyword>
<evidence type="ECO:0000256" key="10">
    <source>
        <dbReference type="ARBA" id="ARBA00022989"/>
    </source>
</evidence>
<dbReference type="Pfam" id="PF17039">
    <property type="entry name" value="Glyco_tran_10_N"/>
    <property type="match status" value="1"/>
</dbReference>
<dbReference type="InterPro" id="IPR031481">
    <property type="entry name" value="Glyco_tran_10_N"/>
</dbReference>
<dbReference type="GO" id="GO:0008417">
    <property type="term" value="F:fucosyltransferase activity"/>
    <property type="evidence" value="ECO:0007669"/>
    <property type="project" value="InterPro"/>
</dbReference>
<dbReference type="Pfam" id="PF00852">
    <property type="entry name" value="Glyco_transf_10"/>
    <property type="match status" value="1"/>
</dbReference>
<dbReference type="PRINTS" id="PR01356">
    <property type="entry name" value="GFGPROTEIN"/>
</dbReference>
<dbReference type="Pfam" id="PF00293">
    <property type="entry name" value="NUDIX"/>
    <property type="match status" value="1"/>
</dbReference>
<keyword evidence="17" id="KW-1185">Reference proteome</keyword>
<keyword evidence="5 14" id="KW-0328">Glycosyltransferase</keyword>
<evidence type="ECO:0000256" key="8">
    <source>
        <dbReference type="ARBA" id="ARBA00022801"/>
    </source>
</evidence>
<dbReference type="InterPro" id="IPR020084">
    <property type="entry name" value="NUDIX_hydrolase_CS"/>
</dbReference>
<dbReference type="PRINTS" id="PR00502">
    <property type="entry name" value="NUDIXFAMILY"/>
</dbReference>
<keyword evidence="8" id="KW-0378">Hydrolase</keyword>
<dbReference type="SUPFAM" id="SSF53756">
    <property type="entry name" value="UDP-Glycosyltransferase/glycogen phosphorylase"/>
    <property type="match status" value="1"/>
</dbReference>
<evidence type="ECO:0000313" key="16">
    <source>
        <dbReference type="EMBL" id="KAF7397170.1"/>
    </source>
</evidence>
<feature type="domain" description="Nudix hydrolase" evidence="15">
    <location>
        <begin position="500"/>
        <end position="631"/>
    </location>
</feature>
<evidence type="ECO:0000256" key="4">
    <source>
        <dbReference type="ARBA" id="ARBA00008919"/>
    </source>
</evidence>
<dbReference type="PROSITE" id="PS00893">
    <property type="entry name" value="NUDIX_BOX"/>
    <property type="match status" value="1"/>
</dbReference>
<evidence type="ECO:0000256" key="11">
    <source>
        <dbReference type="ARBA" id="ARBA00023034"/>
    </source>
</evidence>
<evidence type="ECO:0000256" key="9">
    <source>
        <dbReference type="ARBA" id="ARBA00022968"/>
    </source>
</evidence>
<comment type="similarity">
    <text evidence="3">Belongs to the Nudix hydrolase family.</text>
</comment>
<evidence type="ECO:0000259" key="15">
    <source>
        <dbReference type="PROSITE" id="PS51462"/>
    </source>
</evidence>
<dbReference type="GO" id="GO:0032580">
    <property type="term" value="C:Golgi cisterna membrane"/>
    <property type="evidence" value="ECO:0007669"/>
    <property type="project" value="UniProtKB-SubCell"/>
</dbReference>
<evidence type="ECO:0000256" key="1">
    <source>
        <dbReference type="ARBA" id="ARBA00004447"/>
    </source>
</evidence>
<dbReference type="InterPro" id="IPR001503">
    <property type="entry name" value="Glyco_trans_10"/>
</dbReference>
<dbReference type="PROSITE" id="PS51462">
    <property type="entry name" value="NUDIX"/>
    <property type="match status" value="1"/>
</dbReference>
<evidence type="ECO:0000256" key="14">
    <source>
        <dbReference type="RuleBase" id="RU003832"/>
    </source>
</evidence>
<dbReference type="InterPro" id="IPR040618">
    <property type="entry name" value="Pre-Nudix"/>
</dbReference>